<feature type="region of interest" description="Disordered" evidence="1">
    <location>
        <begin position="435"/>
        <end position="457"/>
    </location>
</feature>
<dbReference type="InterPro" id="IPR003169">
    <property type="entry name" value="GYF"/>
</dbReference>
<feature type="compositionally biased region" description="Polar residues" evidence="1">
    <location>
        <begin position="514"/>
        <end position="529"/>
    </location>
</feature>
<reference evidence="3" key="1">
    <citation type="submission" date="2022-06" db="EMBL/GenBank/DDBJ databases">
        <authorList>
            <person name="Berger JAMES D."/>
            <person name="Berger JAMES D."/>
        </authorList>
    </citation>
    <scope>NUCLEOTIDE SEQUENCE [LARGE SCALE GENOMIC DNA]</scope>
</reference>
<evidence type="ECO:0000256" key="1">
    <source>
        <dbReference type="SAM" id="MobiDB-lite"/>
    </source>
</evidence>
<evidence type="ECO:0000313" key="3">
    <source>
        <dbReference type="Proteomes" id="UP000050795"/>
    </source>
</evidence>
<feature type="region of interest" description="Disordered" evidence="1">
    <location>
        <begin position="633"/>
        <end position="677"/>
    </location>
</feature>
<dbReference type="SUPFAM" id="SSF55277">
    <property type="entry name" value="GYF domain"/>
    <property type="match status" value="1"/>
</dbReference>
<dbReference type="WBParaSite" id="TREG1_75300.2">
    <property type="protein sequence ID" value="TREG1_75300.2"/>
    <property type="gene ID" value="TREG1_75300"/>
</dbReference>
<feature type="region of interest" description="Disordered" evidence="1">
    <location>
        <begin position="689"/>
        <end position="846"/>
    </location>
</feature>
<dbReference type="Pfam" id="PF02213">
    <property type="entry name" value="GYF"/>
    <property type="match status" value="1"/>
</dbReference>
<feature type="compositionally biased region" description="Low complexity" evidence="1">
    <location>
        <begin position="448"/>
        <end position="457"/>
    </location>
</feature>
<feature type="compositionally biased region" description="Polar residues" evidence="1">
    <location>
        <begin position="81"/>
        <end position="92"/>
    </location>
</feature>
<organism evidence="3 5">
    <name type="scientific">Trichobilharzia regenti</name>
    <name type="common">Nasal bird schistosome</name>
    <dbReference type="NCBI Taxonomy" id="157069"/>
    <lineage>
        <taxon>Eukaryota</taxon>
        <taxon>Metazoa</taxon>
        <taxon>Spiralia</taxon>
        <taxon>Lophotrochozoa</taxon>
        <taxon>Platyhelminthes</taxon>
        <taxon>Trematoda</taxon>
        <taxon>Digenea</taxon>
        <taxon>Strigeidida</taxon>
        <taxon>Schistosomatoidea</taxon>
        <taxon>Schistosomatidae</taxon>
        <taxon>Trichobilharzia</taxon>
    </lineage>
</organism>
<feature type="region of interest" description="Disordered" evidence="1">
    <location>
        <begin position="54"/>
        <end position="237"/>
    </location>
</feature>
<feature type="region of interest" description="Disordered" evidence="1">
    <location>
        <begin position="1087"/>
        <end position="1117"/>
    </location>
</feature>
<evidence type="ECO:0000259" key="2">
    <source>
        <dbReference type="PROSITE" id="PS50829"/>
    </source>
</evidence>
<dbReference type="SMART" id="SM00444">
    <property type="entry name" value="GYF"/>
    <property type="match status" value="1"/>
</dbReference>
<feature type="compositionally biased region" description="Basic and acidic residues" evidence="1">
    <location>
        <begin position="147"/>
        <end position="157"/>
    </location>
</feature>
<feature type="compositionally biased region" description="Basic and acidic residues" evidence="1">
    <location>
        <begin position="1005"/>
        <end position="1017"/>
    </location>
</feature>
<dbReference type="Gene3D" id="3.30.1490.40">
    <property type="match status" value="1"/>
</dbReference>
<feature type="compositionally biased region" description="Basic residues" evidence="1">
    <location>
        <begin position="54"/>
        <end position="63"/>
    </location>
</feature>
<feature type="compositionally biased region" description="Low complexity" evidence="1">
    <location>
        <begin position="634"/>
        <end position="649"/>
    </location>
</feature>
<sequence length="1235" mass="133846">MQSRTGDIVTKPVGQRLRYSRAEVLARYDYGKNIAVEYDSLDAITKAVTGIRVRPKTQRKKTSHSQSSDGEANKSHVNEDLTVQENDSNNTGWHRKTRHAVNAQSGGHVTHYPHQRRPSGPTGGGGGGDVDTPNSSPQVTGPLRPTNEIKRGGHGDWSRGCAGWRQRSYSGSEQSDVYHHNYSNHRGRGNGHEPDGGGGVTGRGGGRGRGRGRQAVTHRESTGTGQSHNSNTSNHRPVSCLADVNTLLSTETKSTRAYSKSFSIDPPPGFELPVHENTEKLSSPSSLSMGTLQAEEFLDNNSPVDQITSTTSNDHLHLLTMTPTTNTTSTEVCTTTTPKPFHSSRTWYYVDLLKHIQGPFTDQQMATWFAAGYLSLGVKIRRNCDECFLSLADHMNLANRVPFWSGYNQPPITHENLSSITSRLRFNENLLNAQISFPEAPPPPPTTTTPNSSITGTTSTNINQLCSNSVVSNRTDNPAVVSPPGSTLDEGQTQLQHQIVVTSIDKVQVESVDSKQNPVSSTLSPTNTSPVPPPEDLKTSRSNNSNRYTEVNNDTTALLNLCTDAQNILTHTSKIEAERLALANKLAEINNTTAKLLSNLCSNQLNSSLTESLIQTTNAVQSELARLLISPKMGDANGNNNSSGSINKGDNSDTRNTLSSSSSPPPPPSPQNPSPEMTKITMHEKLSTPSKVLDSAQPKEQDITGGGSGDEEHISPIDEKINSPSSLLSPSPSSYDSKDHDESSSIAVVDSTQLTITGHFSRDHDDDVDVDDGEDGRSDENVIQEESSIKNTSVTTTATTTTPQTIATTPGKADSSNDADESGGGGVSKKSKRKNKKANKKLTAEQEKQLAWEIEFNRRKAAALEQKLAEEARLKKIAEEEAYALAMEKALADQEKARALAEQSRREALRMKADSELSRLKLPESARWAAGCVNTPEKPLANDLRSIQAAQEAEEEEKRRHRLLLAEQMSALTPSPANVPSAKPTLAWSEIAKSESHSTTPKTNDALKDEKFAERSKRTPGVVAQPLSDTTRPQKSSPHQHPATNATLLSSIKSVATSTPQPPPGHISSLSSVSNVAVVEKKNTTSHSTIPCTTTKGQLINSPDNSTNTNNTTKKCQSTAPIPSIWDLPVSSNLDNTTNSVGVKKASNKKKKKNCSTMNSFTVKEELVHWCESQLSSMPLSGIDLPTLVDLLCDLQTSDEIVEFIETSLGRSKRVTKFSKDFLQKRALLLNVAIE</sequence>
<feature type="compositionally biased region" description="Low complexity" evidence="1">
    <location>
        <begin position="792"/>
        <end position="809"/>
    </location>
</feature>
<reference evidence="4 5" key="2">
    <citation type="submission" date="2023-11" db="UniProtKB">
        <authorList>
            <consortium name="WormBaseParasite"/>
        </authorList>
    </citation>
    <scope>IDENTIFICATION</scope>
</reference>
<dbReference type="Proteomes" id="UP000050795">
    <property type="component" value="Unassembled WGS sequence"/>
</dbReference>
<keyword evidence="3" id="KW-1185">Reference proteome</keyword>
<evidence type="ECO:0000313" key="5">
    <source>
        <dbReference type="WBParaSite" id="TREG1_75300.3"/>
    </source>
</evidence>
<evidence type="ECO:0000313" key="4">
    <source>
        <dbReference type="WBParaSite" id="TREG1_75300.2"/>
    </source>
</evidence>
<feature type="compositionally biased region" description="Basic residues" evidence="1">
    <location>
        <begin position="829"/>
        <end position="840"/>
    </location>
</feature>
<name>A0AA85KD98_TRIRE</name>
<feature type="compositionally biased region" description="Polar residues" evidence="1">
    <location>
        <begin position="744"/>
        <end position="758"/>
    </location>
</feature>
<dbReference type="AlphaFoldDB" id="A0AA85KD98"/>
<feature type="compositionally biased region" description="Basic and acidic residues" evidence="1">
    <location>
        <begin position="710"/>
        <end position="721"/>
    </location>
</feature>
<protein>
    <recommendedName>
        <fullName evidence="2">GYF domain-containing protein</fullName>
    </recommendedName>
</protein>
<feature type="compositionally biased region" description="Polar residues" evidence="1">
    <location>
        <begin position="222"/>
        <end position="236"/>
    </location>
</feature>
<feature type="compositionally biased region" description="Gly residues" evidence="1">
    <location>
        <begin position="196"/>
        <end position="205"/>
    </location>
</feature>
<feature type="compositionally biased region" description="Polar residues" evidence="1">
    <location>
        <begin position="540"/>
        <end position="549"/>
    </location>
</feature>
<feature type="compositionally biased region" description="Pro residues" evidence="1">
    <location>
        <begin position="663"/>
        <end position="673"/>
    </location>
</feature>
<feature type="region of interest" description="Disordered" evidence="1">
    <location>
        <begin position="992"/>
        <end position="1043"/>
    </location>
</feature>
<dbReference type="InterPro" id="IPR035445">
    <property type="entry name" value="GYF-like_dom_sf"/>
</dbReference>
<feature type="region of interest" description="Disordered" evidence="1">
    <location>
        <begin position="473"/>
        <end position="494"/>
    </location>
</feature>
<dbReference type="PROSITE" id="PS50829">
    <property type="entry name" value="GYF"/>
    <property type="match status" value="1"/>
</dbReference>
<feature type="region of interest" description="Disordered" evidence="1">
    <location>
        <begin position="511"/>
        <end position="549"/>
    </location>
</feature>
<feature type="domain" description="GYF" evidence="2">
    <location>
        <begin position="344"/>
        <end position="392"/>
    </location>
</feature>
<dbReference type="WBParaSite" id="TREG1_75300.3">
    <property type="protein sequence ID" value="TREG1_75300.3"/>
    <property type="gene ID" value="TREG1_75300"/>
</dbReference>
<accession>A0AA85KD98</accession>
<feature type="compositionally biased region" description="Low complexity" evidence="1">
    <location>
        <begin position="723"/>
        <end position="734"/>
    </location>
</feature>
<feature type="compositionally biased region" description="Polar residues" evidence="1">
    <location>
        <begin position="1027"/>
        <end position="1043"/>
    </location>
</feature>
<proteinExistence type="predicted"/>